<accession>A0ABX2TJS9</accession>
<dbReference type="EMBL" id="JABFDB010000033">
    <property type="protein sequence ID" value="NYZ23980.1"/>
    <property type="molecule type" value="Genomic_DNA"/>
</dbReference>
<dbReference type="InterPro" id="IPR015928">
    <property type="entry name" value="Aconitase/3IPM_dehydase_swvl"/>
</dbReference>
<keyword evidence="1" id="KW-0456">Lyase</keyword>
<keyword evidence="3" id="KW-1185">Reference proteome</keyword>
<dbReference type="Proteomes" id="UP000584642">
    <property type="component" value="Unassembled WGS sequence"/>
</dbReference>
<name>A0ABX2TJS9_9PROT</name>
<organism evidence="2 3">
    <name type="scientific">Azospirillum oleiclasticum</name>
    <dbReference type="NCBI Taxonomy" id="2735135"/>
    <lineage>
        <taxon>Bacteria</taxon>
        <taxon>Pseudomonadati</taxon>
        <taxon>Pseudomonadota</taxon>
        <taxon>Alphaproteobacteria</taxon>
        <taxon>Rhodospirillales</taxon>
        <taxon>Azospirillaceae</taxon>
        <taxon>Azospirillum</taxon>
    </lineage>
</organism>
<dbReference type="SUPFAM" id="SSF52016">
    <property type="entry name" value="LeuD/IlvD-like"/>
    <property type="match status" value="1"/>
</dbReference>
<reference evidence="2 3" key="1">
    <citation type="submission" date="2020-05" db="EMBL/GenBank/DDBJ databases">
        <title>Azospirillum oleiclasticum sp. nov, a nitrogen-fixing and heavy crude oil-emulsifying bacterium isolated from the crude oil of Yumen Oilfield.</title>
        <authorList>
            <person name="Wu D."/>
            <person name="Cai M."/>
            <person name="Zhang X."/>
        </authorList>
    </citation>
    <scope>NUCLEOTIDE SEQUENCE [LARGE SCALE GENOMIC DNA]</scope>
    <source>
        <strain evidence="2 3">ROY-1-1-2</strain>
    </source>
</reference>
<dbReference type="InterPro" id="IPR011827">
    <property type="entry name" value="LeuD_type2/HacB/DmdB"/>
</dbReference>
<dbReference type="NCBIfam" id="TIGR02087">
    <property type="entry name" value="LEUD_arch"/>
    <property type="match status" value="1"/>
</dbReference>
<evidence type="ECO:0000313" key="3">
    <source>
        <dbReference type="Proteomes" id="UP000584642"/>
    </source>
</evidence>
<dbReference type="InterPro" id="IPR050075">
    <property type="entry name" value="LeuD"/>
</dbReference>
<dbReference type="Gene3D" id="3.20.19.10">
    <property type="entry name" value="Aconitase, domain 4"/>
    <property type="match status" value="1"/>
</dbReference>
<sequence>MTAGFQGRCWRFGDDLASDQLIPPQHVFEYDPAVLRRHLLAEVRPELPERAKPGDVLVTGRNFANGSHHSHPFLAMKEMGVGLICQTVSRGPFRLAVFVGVPLLVAGPEVIAELNDGDALQVDFAAGRIANETTGREFQVEPLSPFLQDIVAAGGGLNHARALLEAEGSAHAER</sequence>
<protein>
    <submittedName>
        <fullName evidence="2">3-isopropylmalate dehydratase</fullName>
    </submittedName>
</protein>
<evidence type="ECO:0000313" key="2">
    <source>
        <dbReference type="EMBL" id="NYZ23980.1"/>
    </source>
</evidence>
<comment type="caution">
    <text evidence="2">The sequence shown here is derived from an EMBL/GenBank/DDBJ whole genome shotgun (WGS) entry which is preliminary data.</text>
</comment>
<gene>
    <name evidence="2" type="ORF">HND93_30120</name>
</gene>
<dbReference type="PANTHER" id="PTHR43345:SF2">
    <property type="entry name" value="3-ISOPROPYLMALATE DEHYDRATASE SMALL SUBUNIT 1"/>
    <property type="match status" value="1"/>
</dbReference>
<evidence type="ECO:0000256" key="1">
    <source>
        <dbReference type="ARBA" id="ARBA00023239"/>
    </source>
</evidence>
<dbReference type="PANTHER" id="PTHR43345">
    <property type="entry name" value="3-ISOPROPYLMALATE DEHYDRATASE SMALL SUBUNIT 2-RELATED-RELATED"/>
    <property type="match status" value="1"/>
</dbReference>
<proteinExistence type="predicted"/>
<dbReference type="RefSeq" id="WP_180285760.1">
    <property type="nucleotide sequence ID" value="NZ_JABFDB010000033.1"/>
</dbReference>